<dbReference type="InterPro" id="IPR000719">
    <property type="entry name" value="Prot_kinase_dom"/>
</dbReference>
<dbReference type="Pfam" id="PF00069">
    <property type="entry name" value="Pkinase"/>
    <property type="match status" value="1"/>
</dbReference>
<protein>
    <recommendedName>
        <fullName evidence="1">non-specific serine/threonine protein kinase</fullName>
        <ecNumber evidence="1">2.7.11.1</ecNumber>
    </recommendedName>
</protein>
<dbReference type="PANTHER" id="PTHR43289">
    <property type="entry name" value="MITOGEN-ACTIVATED PROTEIN KINASE KINASE KINASE 20-RELATED"/>
    <property type="match status" value="1"/>
</dbReference>
<keyword evidence="4 7" id="KW-0547">Nucleotide-binding</keyword>
<name>A0A367FRZ0_9ACTN</name>
<feature type="compositionally biased region" description="Basic and acidic residues" evidence="8">
    <location>
        <begin position="392"/>
        <end position="402"/>
    </location>
</feature>
<dbReference type="PROSITE" id="PS00107">
    <property type="entry name" value="PROTEIN_KINASE_ATP"/>
    <property type="match status" value="1"/>
</dbReference>
<feature type="region of interest" description="Disordered" evidence="8">
    <location>
        <begin position="278"/>
        <end position="552"/>
    </location>
</feature>
<comment type="caution">
    <text evidence="11">The sequence shown here is derived from an EMBL/GenBank/DDBJ whole genome shotgun (WGS) entry which is preliminary data.</text>
</comment>
<feature type="binding site" evidence="7">
    <location>
        <position position="48"/>
    </location>
    <ligand>
        <name>ATP</name>
        <dbReference type="ChEBI" id="CHEBI:30616"/>
    </ligand>
</feature>
<evidence type="ECO:0000256" key="3">
    <source>
        <dbReference type="ARBA" id="ARBA00022679"/>
    </source>
</evidence>
<keyword evidence="9" id="KW-0812">Transmembrane</keyword>
<feature type="compositionally biased region" description="Low complexity" evidence="8">
    <location>
        <begin position="312"/>
        <end position="323"/>
    </location>
</feature>
<evidence type="ECO:0000313" key="12">
    <source>
        <dbReference type="Proteomes" id="UP000253094"/>
    </source>
</evidence>
<dbReference type="Gene3D" id="1.10.510.10">
    <property type="entry name" value="Transferase(Phosphotransferase) domain 1"/>
    <property type="match status" value="1"/>
</dbReference>
<keyword evidence="9" id="KW-0472">Membrane</keyword>
<evidence type="ECO:0000256" key="4">
    <source>
        <dbReference type="ARBA" id="ARBA00022741"/>
    </source>
</evidence>
<dbReference type="EMBL" id="QOIL01000001">
    <property type="protein sequence ID" value="RCG32994.1"/>
    <property type="molecule type" value="Genomic_DNA"/>
</dbReference>
<dbReference type="GO" id="GO:0004674">
    <property type="term" value="F:protein serine/threonine kinase activity"/>
    <property type="evidence" value="ECO:0007669"/>
    <property type="project" value="UniProtKB-KW"/>
</dbReference>
<evidence type="ECO:0000256" key="5">
    <source>
        <dbReference type="ARBA" id="ARBA00022777"/>
    </source>
</evidence>
<keyword evidence="2 11" id="KW-0723">Serine/threonine-protein kinase</keyword>
<dbReference type="OrthoDB" id="3679634at2"/>
<organism evidence="11 12">
    <name type="scientific">Sphaerisporangium album</name>
    <dbReference type="NCBI Taxonomy" id="509200"/>
    <lineage>
        <taxon>Bacteria</taxon>
        <taxon>Bacillati</taxon>
        <taxon>Actinomycetota</taxon>
        <taxon>Actinomycetes</taxon>
        <taxon>Streptosporangiales</taxon>
        <taxon>Streptosporangiaceae</taxon>
        <taxon>Sphaerisporangium</taxon>
    </lineage>
</organism>
<evidence type="ECO:0000259" key="10">
    <source>
        <dbReference type="PROSITE" id="PS50011"/>
    </source>
</evidence>
<dbReference type="GO" id="GO:0005524">
    <property type="term" value="F:ATP binding"/>
    <property type="evidence" value="ECO:0007669"/>
    <property type="project" value="UniProtKB-UniRule"/>
</dbReference>
<evidence type="ECO:0000256" key="9">
    <source>
        <dbReference type="SAM" id="Phobius"/>
    </source>
</evidence>
<evidence type="ECO:0000256" key="2">
    <source>
        <dbReference type="ARBA" id="ARBA00022527"/>
    </source>
</evidence>
<gene>
    <name evidence="11" type="ORF">DQ384_00630</name>
</gene>
<feature type="transmembrane region" description="Helical" evidence="9">
    <location>
        <begin position="560"/>
        <end position="580"/>
    </location>
</feature>
<evidence type="ECO:0000313" key="11">
    <source>
        <dbReference type="EMBL" id="RCG32994.1"/>
    </source>
</evidence>
<keyword evidence="5 11" id="KW-0418">Kinase</keyword>
<keyword evidence="6 7" id="KW-0067">ATP-binding</keyword>
<feature type="compositionally biased region" description="Polar residues" evidence="8">
    <location>
        <begin position="427"/>
        <end position="442"/>
    </location>
</feature>
<dbReference type="AlphaFoldDB" id="A0A367FRZ0"/>
<dbReference type="InterPro" id="IPR017441">
    <property type="entry name" value="Protein_kinase_ATP_BS"/>
</dbReference>
<evidence type="ECO:0000256" key="1">
    <source>
        <dbReference type="ARBA" id="ARBA00012513"/>
    </source>
</evidence>
<dbReference type="PROSITE" id="PS50011">
    <property type="entry name" value="PROTEIN_KINASE_DOM"/>
    <property type="match status" value="1"/>
</dbReference>
<dbReference type="InterPro" id="IPR011009">
    <property type="entry name" value="Kinase-like_dom_sf"/>
</dbReference>
<evidence type="ECO:0000256" key="8">
    <source>
        <dbReference type="SAM" id="MobiDB-lite"/>
    </source>
</evidence>
<dbReference type="SMART" id="SM00220">
    <property type="entry name" value="S_TKc"/>
    <property type="match status" value="1"/>
</dbReference>
<feature type="region of interest" description="Disordered" evidence="8">
    <location>
        <begin position="582"/>
        <end position="653"/>
    </location>
</feature>
<feature type="compositionally biased region" description="Low complexity" evidence="8">
    <location>
        <begin position="582"/>
        <end position="644"/>
    </location>
</feature>
<feature type="compositionally biased region" description="Low complexity" evidence="8">
    <location>
        <begin position="501"/>
        <end position="527"/>
    </location>
</feature>
<keyword evidence="9" id="KW-1133">Transmembrane helix</keyword>
<evidence type="ECO:0000256" key="6">
    <source>
        <dbReference type="ARBA" id="ARBA00022840"/>
    </source>
</evidence>
<feature type="compositionally biased region" description="Basic and acidic residues" evidence="8">
    <location>
        <begin position="463"/>
        <end position="499"/>
    </location>
</feature>
<keyword evidence="3" id="KW-0808">Transferase</keyword>
<feature type="compositionally biased region" description="Acidic residues" evidence="8">
    <location>
        <begin position="380"/>
        <end position="391"/>
    </location>
</feature>
<dbReference type="RefSeq" id="WP_114026658.1">
    <property type="nucleotide sequence ID" value="NZ_QOIL01000001.1"/>
</dbReference>
<accession>A0A367FRZ0</accession>
<dbReference type="PANTHER" id="PTHR43289:SF6">
    <property type="entry name" value="SERINE_THREONINE-PROTEIN KINASE NEKL-3"/>
    <property type="match status" value="1"/>
</dbReference>
<dbReference type="Gene3D" id="3.30.200.20">
    <property type="entry name" value="Phosphorylase Kinase, domain 1"/>
    <property type="match status" value="1"/>
</dbReference>
<feature type="domain" description="Protein kinase" evidence="10">
    <location>
        <begin position="19"/>
        <end position="272"/>
    </location>
</feature>
<keyword evidence="12" id="KW-1185">Reference proteome</keyword>
<dbReference type="EC" id="2.7.11.1" evidence="1"/>
<reference evidence="11 12" key="1">
    <citation type="submission" date="2018-06" db="EMBL/GenBank/DDBJ databases">
        <title>Sphaerisporangium craniellae sp. nov., isolated from a marine sponge in the South China Sea.</title>
        <authorList>
            <person name="Li L."/>
        </authorList>
    </citation>
    <scope>NUCLEOTIDE SEQUENCE [LARGE SCALE GENOMIC DNA]</scope>
    <source>
        <strain evidence="11 12">CCTCC AA 208026</strain>
    </source>
</reference>
<dbReference type="PROSITE" id="PS00108">
    <property type="entry name" value="PROTEIN_KINASE_ST"/>
    <property type="match status" value="1"/>
</dbReference>
<evidence type="ECO:0000256" key="7">
    <source>
        <dbReference type="PROSITE-ProRule" id="PRU10141"/>
    </source>
</evidence>
<dbReference type="CDD" id="cd14014">
    <property type="entry name" value="STKc_PknB_like"/>
    <property type="match status" value="1"/>
</dbReference>
<dbReference type="SUPFAM" id="SSF56112">
    <property type="entry name" value="Protein kinase-like (PK-like)"/>
    <property type="match status" value="1"/>
</dbReference>
<dbReference type="Proteomes" id="UP000253094">
    <property type="component" value="Unassembled WGS sequence"/>
</dbReference>
<dbReference type="InterPro" id="IPR008271">
    <property type="entry name" value="Ser/Thr_kinase_AS"/>
</dbReference>
<sequence length="794" mass="84623">MSEARPGGRQQGRRVADRYQLLEPIGRGGMGVVWRAHDELLDRVVAVKEVRYPGDPDDDEVAELNRRTLREARAAGRLSHPNVVVVHDVIEENGRPWIVMQLVDSRSLGQVLREEGPLPARMVAEIGLRLLEALRTAHAAGVLHRDVKPENVLLTDDGRVVLTDFGIARMETDTTMTRTGLVGTPAFIAPERLRGYPAQRESDLWSLGATLYAAVEGRPPHDKGMAMATMHAVLNDEPEPAPRAGRLGAVLMGLLEKNPQRRLTFDQAERMLRAIAEDRSATPRSSMQTLPAAPHPIPATSPPRKRPRPEGAVPLPAEEASPAAVPPPASTSAEEAASFIPATGVSTPPQSLKAPVPAPNAPGGDVPADGSSEAAGVPQEAEDGSEVAPVEEDAKAYEEAAHAEVPAPAQETPDEDDESGEGPPESTTPASSQATEAGSGNASARIAPVQPVKPTVPAQARAGDAEDVRHPARTLRQEGHVEPETRQETRRRPYGDTRQEAPAAPGPLAAERPVAVSAEAPESSAFSGFWETSRVSPTTVGPPPGEAGSHPRRSLPIPRLALVIIPIVLVVAGVALWLGARDASDPRSPGAGASASGGDATSPATGPPSSATSSPSGEPSTPASSPAATPSKSPKPSSSPKPTEIGPGDVPEGWRKYKHSSGFSVALPKGWSEDGRGNGLVRFRGDSHTYLEVHHTSSPEKDALKVWHRDVPGMSRNFPGYRLVAIREVKGYWQTAADWEFTFGDSRFRSHVIDRGFVTDKNNGYALLYKTDDKDWKQKKKLFETLAATFKPAK</sequence>
<proteinExistence type="predicted"/>